<dbReference type="Gene3D" id="2.130.10.10">
    <property type="entry name" value="YVTN repeat-like/Quinoprotein amine dehydrogenase"/>
    <property type="match status" value="1"/>
</dbReference>
<dbReference type="Proteomes" id="UP000694388">
    <property type="component" value="Unplaced"/>
</dbReference>
<evidence type="ECO:0000313" key="2">
    <source>
        <dbReference type="Proteomes" id="UP000694388"/>
    </source>
</evidence>
<dbReference type="GeneTree" id="ENSGT00390000015119"/>
<proteinExistence type="predicted"/>
<name>A0A8C4R983_EPTBU</name>
<evidence type="ECO:0000313" key="1">
    <source>
        <dbReference type="Ensembl" id="ENSEBUP00000026773.1"/>
    </source>
</evidence>
<dbReference type="PANTHER" id="PTHR16038:SF4">
    <property type="entry name" value="WD REPEAT-CONTAINING PROTEIN 74"/>
    <property type="match status" value="1"/>
</dbReference>
<dbReference type="InterPro" id="IPR037379">
    <property type="entry name" value="WDR74/Nsa1"/>
</dbReference>
<dbReference type="Ensembl" id="ENSEBUT00000027349.1">
    <property type="protein sequence ID" value="ENSEBUP00000026773.1"/>
    <property type="gene ID" value="ENSEBUG00000016484.1"/>
</dbReference>
<dbReference type="GO" id="GO:0042273">
    <property type="term" value="P:ribosomal large subunit biogenesis"/>
    <property type="evidence" value="ECO:0007669"/>
    <property type="project" value="InterPro"/>
</dbReference>
<protein>
    <submittedName>
        <fullName evidence="1">WD repeat domain 74</fullName>
    </submittedName>
</protein>
<dbReference type="OMA" id="CRMCQDP"/>
<dbReference type="InterPro" id="IPR036322">
    <property type="entry name" value="WD40_repeat_dom_sf"/>
</dbReference>
<dbReference type="InterPro" id="IPR015943">
    <property type="entry name" value="WD40/YVTN_repeat-like_dom_sf"/>
</dbReference>
<dbReference type="AlphaFoldDB" id="A0A8C4R983"/>
<dbReference type="GO" id="GO:0005730">
    <property type="term" value="C:nucleolus"/>
    <property type="evidence" value="ECO:0007669"/>
    <property type="project" value="InterPro"/>
</dbReference>
<dbReference type="GO" id="GO:0030687">
    <property type="term" value="C:preribosome, large subunit precursor"/>
    <property type="evidence" value="ECO:0007669"/>
    <property type="project" value="TreeGrafter"/>
</dbReference>
<dbReference type="PANTHER" id="PTHR16038">
    <property type="entry name" value="NOP SEVEN ASSOCIATED PROTEIN 1"/>
    <property type="match status" value="1"/>
</dbReference>
<sequence length="280" mass="31164">MAQPSVQHVWLGAQTGLLKGEMFNVVRKNATNFSEFQSPGREHEVCAMCWIHLACRNGLVKKFDTGSAGFVSERDCTGGEGTFRGVATWGSSLITCVQSGLLKVWEEDPLNQVALEVGRDVYKMRQNPESPQIVATGGKENNLKIWDLQNPLKAVFKAKNIILWQSPDNAFSTLSHSPLCFSSVVVGNTHGQVAVVDLRRGMVGCCLKGFSLPLVASCGLDRFLRVHDLRNKQLLHKVYLKSRLNCLLLSSKENWEVSPIFISTFDVFLLFLYLTKRNGC</sequence>
<organism evidence="1 2">
    <name type="scientific">Eptatretus burgeri</name>
    <name type="common">Inshore hagfish</name>
    <dbReference type="NCBI Taxonomy" id="7764"/>
    <lineage>
        <taxon>Eukaryota</taxon>
        <taxon>Metazoa</taxon>
        <taxon>Chordata</taxon>
        <taxon>Craniata</taxon>
        <taxon>Vertebrata</taxon>
        <taxon>Cyclostomata</taxon>
        <taxon>Myxini</taxon>
        <taxon>Myxiniformes</taxon>
        <taxon>Myxinidae</taxon>
        <taxon>Eptatretinae</taxon>
        <taxon>Eptatretus</taxon>
    </lineage>
</organism>
<reference evidence="1" key="1">
    <citation type="submission" date="2025-08" db="UniProtKB">
        <authorList>
            <consortium name="Ensembl"/>
        </authorList>
    </citation>
    <scope>IDENTIFICATION</scope>
</reference>
<reference evidence="1" key="2">
    <citation type="submission" date="2025-09" db="UniProtKB">
        <authorList>
            <consortium name="Ensembl"/>
        </authorList>
    </citation>
    <scope>IDENTIFICATION</scope>
</reference>
<keyword evidence="2" id="KW-1185">Reference proteome</keyword>
<dbReference type="SUPFAM" id="SSF50978">
    <property type="entry name" value="WD40 repeat-like"/>
    <property type="match status" value="1"/>
</dbReference>
<accession>A0A8C4R983</accession>